<reference evidence="2 3" key="1">
    <citation type="submission" date="2010-08" db="EMBL/GenBank/DDBJ databases">
        <authorList>
            <consortium name="US DOE Joint Genome Institute (JGI-PGF)"/>
            <person name="Lucas S."/>
            <person name="Copeland A."/>
            <person name="Lapidus A."/>
            <person name="Cheng J.-F."/>
            <person name="Bruce D."/>
            <person name="Goodwin L."/>
            <person name="Pitluck S."/>
            <person name="Land M.L."/>
            <person name="Hauser L."/>
            <person name="Chang Y.-J."/>
            <person name="Anderson I.J."/>
            <person name="Johnson E."/>
            <person name="Mulhopadhyay B."/>
            <person name="Kyrpides N."/>
            <person name="Woyke T.J."/>
        </authorList>
    </citation>
    <scope>NUCLEOTIDE SEQUENCE [LARGE SCALE GENOMIC DNA]</scope>
    <source>
        <strain evidence="2 3">6</strain>
    </source>
</reference>
<organism evidence="2 3">
    <name type="scientific">Eubacterium cellulosolvens (strain ATCC 43171 / JCM 9499 / 6)</name>
    <name type="common">Cillobacterium cellulosolvens</name>
    <dbReference type="NCBI Taxonomy" id="633697"/>
    <lineage>
        <taxon>Bacteria</taxon>
        <taxon>Bacillati</taxon>
        <taxon>Bacillota</taxon>
        <taxon>Clostridia</taxon>
        <taxon>Eubacteriales</taxon>
        <taxon>Eubacteriaceae</taxon>
        <taxon>Eubacterium</taxon>
    </lineage>
</organism>
<dbReference type="STRING" id="633697.EubceDRAFT1_2492"/>
<dbReference type="HOGENOM" id="CLU_3025478_0_0_9"/>
<feature type="region of interest" description="Disordered" evidence="1">
    <location>
        <begin position="25"/>
        <end position="55"/>
    </location>
</feature>
<dbReference type="AlphaFoldDB" id="I5AWP3"/>
<gene>
    <name evidence="2" type="ORF">EubceDRAFT1_2492</name>
</gene>
<keyword evidence="3" id="KW-1185">Reference proteome</keyword>
<protein>
    <submittedName>
        <fullName evidence="2">Uncharacterized protein</fullName>
    </submittedName>
</protein>
<name>I5AWP3_EUBC6</name>
<evidence type="ECO:0000313" key="3">
    <source>
        <dbReference type="Proteomes" id="UP000005753"/>
    </source>
</evidence>
<evidence type="ECO:0000313" key="2">
    <source>
        <dbReference type="EMBL" id="EIM58216.1"/>
    </source>
</evidence>
<sequence>MKEWSSPQLLAIDIADTRNSRHHFNYPDGVINGHQPKAKVEPTEVYGEPDVDRLS</sequence>
<evidence type="ECO:0000256" key="1">
    <source>
        <dbReference type="SAM" id="MobiDB-lite"/>
    </source>
</evidence>
<proteinExistence type="predicted"/>
<dbReference type="Proteomes" id="UP000005753">
    <property type="component" value="Chromosome"/>
</dbReference>
<dbReference type="OrthoDB" id="1774549at2"/>
<reference evidence="2 3" key="2">
    <citation type="submission" date="2012-02" db="EMBL/GenBank/DDBJ databases">
        <title>Improved High-Quality Draft sequence of Eubacterium cellulosolvens 6.</title>
        <authorList>
            <consortium name="US DOE Joint Genome Institute"/>
            <person name="Lucas S."/>
            <person name="Han J."/>
            <person name="Lapidus A."/>
            <person name="Cheng J.-F."/>
            <person name="Goodwin L."/>
            <person name="Pitluck S."/>
            <person name="Peters L."/>
            <person name="Mikhailova N."/>
            <person name="Gu W."/>
            <person name="Detter J.C."/>
            <person name="Han C."/>
            <person name="Tapia R."/>
            <person name="Land M."/>
            <person name="Hauser L."/>
            <person name="Kyrpides N."/>
            <person name="Ivanova N."/>
            <person name="Pagani I."/>
            <person name="Johnson E."/>
            <person name="Mukhopadhyay B."/>
            <person name="Anderson I."/>
            <person name="Woyke T."/>
        </authorList>
    </citation>
    <scope>NUCLEOTIDE SEQUENCE [LARGE SCALE GENOMIC DNA]</scope>
    <source>
        <strain evidence="2 3">6</strain>
    </source>
</reference>
<accession>I5AWP3</accession>
<dbReference type="EMBL" id="CM001487">
    <property type="protein sequence ID" value="EIM58216.1"/>
    <property type="molecule type" value="Genomic_DNA"/>
</dbReference>